<keyword evidence="5" id="KW-1185">Reference proteome</keyword>
<accession>A0ABV8HIE9</accession>
<protein>
    <submittedName>
        <fullName evidence="4">M28 family peptidase</fullName>
    </submittedName>
</protein>
<feature type="region of interest" description="Disordered" evidence="1">
    <location>
        <begin position="1"/>
        <end position="36"/>
    </location>
</feature>
<dbReference type="EMBL" id="JBHSBB010000008">
    <property type="protein sequence ID" value="MFC4031670.1"/>
    <property type="molecule type" value="Genomic_DNA"/>
</dbReference>
<dbReference type="InterPro" id="IPR007484">
    <property type="entry name" value="Peptidase_M28"/>
</dbReference>
<feature type="transmembrane region" description="Helical" evidence="2">
    <location>
        <begin position="65"/>
        <end position="84"/>
    </location>
</feature>
<evidence type="ECO:0000256" key="2">
    <source>
        <dbReference type="SAM" id="Phobius"/>
    </source>
</evidence>
<organism evidence="4 5">
    <name type="scientific">Streptomyces polygonati</name>
    <dbReference type="NCBI Taxonomy" id="1617087"/>
    <lineage>
        <taxon>Bacteria</taxon>
        <taxon>Bacillati</taxon>
        <taxon>Actinomycetota</taxon>
        <taxon>Actinomycetes</taxon>
        <taxon>Kitasatosporales</taxon>
        <taxon>Streptomycetaceae</taxon>
        <taxon>Streptomyces</taxon>
    </lineage>
</organism>
<name>A0ABV8HIE9_9ACTN</name>
<reference evidence="5" key="1">
    <citation type="journal article" date="2019" name="Int. J. Syst. Evol. Microbiol.">
        <title>The Global Catalogue of Microorganisms (GCM) 10K type strain sequencing project: providing services to taxonomists for standard genome sequencing and annotation.</title>
        <authorList>
            <consortium name="The Broad Institute Genomics Platform"/>
            <consortium name="The Broad Institute Genome Sequencing Center for Infectious Disease"/>
            <person name="Wu L."/>
            <person name="Ma J."/>
        </authorList>
    </citation>
    <scope>NUCLEOTIDE SEQUENCE [LARGE SCALE GENOMIC DNA]</scope>
    <source>
        <strain evidence="5">CGMCC 4.7237</strain>
    </source>
</reference>
<dbReference type="PANTHER" id="PTHR32481">
    <property type="entry name" value="AMINOPEPTIDASE"/>
    <property type="match status" value="1"/>
</dbReference>
<dbReference type="Pfam" id="PF04389">
    <property type="entry name" value="Peptidase_M28"/>
    <property type="match status" value="1"/>
</dbReference>
<evidence type="ECO:0000259" key="3">
    <source>
        <dbReference type="Pfam" id="PF04389"/>
    </source>
</evidence>
<keyword evidence="2" id="KW-1133">Transmembrane helix</keyword>
<sequence length="421" mass="44375">MDAPKTGPAPAPGTDGLEQTVRSLAPLSRLPTSEGEREAAELIRRRFEAAGCRTRVERESAFPSYAVPIGLLSAGAAVAGLLAGRGKRTSRREAAAGRRAVGVLAGAAAVWGIVDDITGGRLLARRALVRARTTQNVIAETGDPEADHTLVVLVHHDAAPSGVVFQQHLERWLVTRHPGVAERLDSNPPLWWPVIAGPALVALGSARDADPLRRLGVALSALSAAALGDIASRPAVPGANDNLSGVAAAVAVAEALRADPVPGLRVTFVSAGAEEALQQGVLAYARRHFGRLAKDRTWFLTLDTVGSGTLVMLEGEGPVRMHDYGGRFKDLVADCAHRAGVPLRRGLRSRNSTDGSVPHRHGFPTVTVVSVDDRKLIPNYHLPSDTPDNVDYTCVANAARLTEAVARRLATAQALRRDGSA</sequence>
<dbReference type="InterPro" id="IPR051464">
    <property type="entry name" value="Peptidase_M42_aminopept"/>
</dbReference>
<dbReference type="Gene3D" id="3.40.630.10">
    <property type="entry name" value="Zn peptidases"/>
    <property type="match status" value="1"/>
</dbReference>
<dbReference type="SUPFAM" id="SSF53187">
    <property type="entry name" value="Zn-dependent exopeptidases"/>
    <property type="match status" value="1"/>
</dbReference>
<proteinExistence type="predicted"/>
<evidence type="ECO:0000256" key="1">
    <source>
        <dbReference type="SAM" id="MobiDB-lite"/>
    </source>
</evidence>
<feature type="transmembrane region" description="Helical" evidence="2">
    <location>
        <begin position="96"/>
        <end position="114"/>
    </location>
</feature>
<evidence type="ECO:0000313" key="4">
    <source>
        <dbReference type="EMBL" id="MFC4031670.1"/>
    </source>
</evidence>
<dbReference type="PANTHER" id="PTHR32481:SF0">
    <property type="entry name" value="AMINOPEPTIDASE YPDE-RELATED"/>
    <property type="match status" value="1"/>
</dbReference>
<evidence type="ECO:0000313" key="5">
    <source>
        <dbReference type="Proteomes" id="UP001595765"/>
    </source>
</evidence>
<keyword evidence="2" id="KW-0472">Membrane</keyword>
<dbReference type="Proteomes" id="UP001595765">
    <property type="component" value="Unassembled WGS sequence"/>
</dbReference>
<comment type="caution">
    <text evidence="4">The sequence shown here is derived from an EMBL/GenBank/DDBJ whole genome shotgun (WGS) entry which is preliminary data.</text>
</comment>
<feature type="domain" description="Peptidase M28" evidence="3">
    <location>
        <begin position="233"/>
        <end position="402"/>
    </location>
</feature>
<dbReference type="RefSeq" id="WP_386427977.1">
    <property type="nucleotide sequence ID" value="NZ_JBHSBB010000008.1"/>
</dbReference>
<feature type="compositionally biased region" description="Low complexity" evidence="1">
    <location>
        <begin position="1"/>
        <end position="16"/>
    </location>
</feature>
<keyword evidence="2" id="KW-0812">Transmembrane</keyword>
<gene>
    <name evidence="4" type="ORF">ACFO3J_09285</name>
</gene>